<organism evidence="2 3">
    <name type="scientific">Streptomyces lichenis</name>
    <dbReference type="NCBI Taxonomy" id="2306967"/>
    <lineage>
        <taxon>Bacteria</taxon>
        <taxon>Bacillati</taxon>
        <taxon>Actinomycetota</taxon>
        <taxon>Actinomycetes</taxon>
        <taxon>Kitasatosporales</taxon>
        <taxon>Streptomycetaceae</taxon>
        <taxon>Streptomyces</taxon>
    </lineage>
</organism>
<accession>A0ABT0IBN2</accession>
<dbReference type="Proteomes" id="UP001522868">
    <property type="component" value="Unassembled WGS sequence"/>
</dbReference>
<sequence length="66" mass="7019">MGGTNEACDARESAEAAYARLVAHYSAPERVGSALERVKAEARRRAAVRARGGVPHNRGSAPRWSG</sequence>
<keyword evidence="3" id="KW-1185">Reference proteome</keyword>
<comment type="caution">
    <text evidence="2">The sequence shown here is derived from an EMBL/GenBank/DDBJ whole genome shotgun (WGS) entry which is preliminary data.</text>
</comment>
<proteinExistence type="predicted"/>
<name>A0ABT0IBN2_9ACTN</name>
<evidence type="ECO:0000313" key="2">
    <source>
        <dbReference type="EMBL" id="MCK8678733.1"/>
    </source>
</evidence>
<dbReference type="RefSeq" id="WP_248634375.1">
    <property type="nucleotide sequence ID" value="NZ_JALPTH010000013.1"/>
</dbReference>
<protein>
    <submittedName>
        <fullName evidence="2">Uncharacterized protein</fullName>
    </submittedName>
</protein>
<reference evidence="2 3" key="1">
    <citation type="submission" date="2022-04" db="EMBL/GenBank/DDBJ databases">
        <title>Streptomyces sp. nov. LCR6-01 isolated from Lichen of Dirinaria sp.</title>
        <authorList>
            <person name="Kanchanasin P."/>
            <person name="Tanasupawat S."/>
            <person name="Phongsopitanun W."/>
        </authorList>
    </citation>
    <scope>NUCLEOTIDE SEQUENCE [LARGE SCALE GENOMIC DNA]</scope>
    <source>
        <strain evidence="2 3">LCR6-01</strain>
    </source>
</reference>
<evidence type="ECO:0000256" key="1">
    <source>
        <dbReference type="SAM" id="MobiDB-lite"/>
    </source>
</evidence>
<feature type="region of interest" description="Disordered" evidence="1">
    <location>
        <begin position="46"/>
        <end position="66"/>
    </location>
</feature>
<dbReference type="EMBL" id="JALPTH010000013">
    <property type="protein sequence ID" value="MCK8678733.1"/>
    <property type="molecule type" value="Genomic_DNA"/>
</dbReference>
<gene>
    <name evidence="2" type="ORF">M1O15_15315</name>
</gene>
<evidence type="ECO:0000313" key="3">
    <source>
        <dbReference type="Proteomes" id="UP001522868"/>
    </source>
</evidence>